<dbReference type="PANTHER" id="PTHR43751:SF1">
    <property type="entry name" value="SULFATASE ATSG-RELATED"/>
    <property type="match status" value="1"/>
</dbReference>
<dbReference type="RefSeq" id="WP_322608901.1">
    <property type="nucleotide sequence ID" value="NZ_JARVCO010000010.1"/>
</dbReference>
<evidence type="ECO:0000259" key="4">
    <source>
        <dbReference type="Pfam" id="PF00884"/>
    </source>
</evidence>
<comment type="caution">
    <text evidence="5">The sequence shown here is derived from an EMBL/GenBank/DDBJ whole genome shotgun (WGS) entry which is preliminary data.</text>
</comment>
<keyword evidence="2" id="KW-0378">Hydrolase</keyword>
<evidence type="ECO:0000256" key="2">
    <source>
        <dbReference type="ARBA" id="ARBA00022801"/>
    </source>
</evidence>
<sequence>MTRCRQRYLFLAISIAMAWGVRAEEKDRPNILWLTCEDNNVDWVGCYGNPHAETPNIDALAAEGFQYMHCYANAPVCAPSRSTWITGIHAVSSGTHAMRSRNKIPFDLVQYYPDNLKENGYYVGNDSKTDYNIGGRNDKACWDNPGRVNWDQLKANQPFFQVINNLNSHESRAQGDVEHTDHDPADVSLRKYHPDLPDIRKTYAKYHDAMKKMDSGIGAALAQLEKSGLAENTIVVYNSDHGGVMPRSKRYIFNSGLHCPLIIRIPERYRHLWPEEEPGMKVDRLVGLIDMPKTWLSLTGTKVPEVMQGHIFLGAQAEEEPAYHFAYRGRMDERCESARAVCDKQYLYIRNYMPQIPWMQNLEFLWRMKAMKAWDEYVKSGRATEVQSRFFRPKGFREELYDNVNDPDNVNNLIENEAYSAVASRMRAELRKWQLQVHDAGLLPEFDMIKRAADNHTTIYEMVRDPELYDLPALLDAADVALMQEPSNRPILTDMLSNPDSGIRYWGVVGLFLLNENPAAVDALLTDESHEVRAMAAWLTIRCGDRDKGLDTLKQMLEQRSYATLKILNILDWIGDDAKSLLPTVKQVDHNRYENDMRDNLLYKYGLIESKLVRLQKARDKMKKKGSGQAEK</sequence>
<dbReference type="InterPro" id="IPR016024">
    <property type="entry name" value="ARM-type_fold"/>
</dbReference>
<dbReference type="Gene3D" id="3.40.720.10">
    <property type="entry name" value="Alkaline Phosphatase, subunit A"/>
    <property type="match status" value="1"/>
</dbReference>
<organism evidence="5 6">
    <name type="scientific">Pontiella agarivorans</name>
    <dbReference type="NCBI Taxonomy" id="3038953"/>
    <lineage>
        <taxon>Bacteria</taxon>
        <taxon>Pseudomonadati</taxon>
        <taxon>Kiritimatiellota</taxon>
        <taxon>Kiritimatiellia</taxon>
        <taxon>Kiritimatiellales</taxon>
        <taxon>Pontiellaceae</taxon>
        <taxon>Pontiella</taxon>
    </lineage>
</organism>
<dbReference type="InterPro" id="IPR000917">
    <property type="entry name" value="Sulfatase_N"/>
</dbReference>
<name>A0ABU5MY44_9BACT</name>
<keyword evidence="6" id="KW-1185">Reference proteome</keyword>
<dbReference type="InterPro" id="IPR011989">
    <property type="entry name" value="ARM-like"/>
</dbReference>
<dbReference type="EMBL" id="JARVCO010000010">
    <property type="protein sequence ID" value="MDZ8119112.1"/>
    <property type="molecule type" value="Genomic_DNA"/>
</dbReference>
<evidence type="ECO:0000256" key="1">
    <source>
        <dbReference type="ARBA" id="ARBA00008779"/>
    </source>
</evidence>
<feature type="signal peptide" evidence="3">
    <location>
        <begin position="1"/>
        <end position="23"/>
    </location>
</feature>
<feature type="chain" id="PRO_5045686676" evidence="3">
    <location>
        <begin position="24"/>
        <end position="632"/>
    </location>
</feature>
<dbReference type="SUPFAM" id="SSF48371">
    <property type="entry name" value="ARM repeat"/>
    <property type="match status" value="1"/>
</dbReference>
<dbReference type="InterPro" id="IPR024607">
    <property type="entry name" value="Sulfatase_CS"/>
</dbReference>
<reference evidence="5 6" key="1">
    <citation type="journal article" date="2024" name="Appl. Environ. Microbiol.">
        <title>Pontiella agarivorans sp. nov., a novel marine anaerobic bacterium capable of degrading macroalgal polysaccharides and fixing nitrogen.</title>
        <authorList>
            <person name="Liu N."/>
            <person name="Kivenson V."/>
            <person name="Peng X."/>
            <person name="Cui Z."/>
            <person name="Lankiewicz T.S."/>
            <person name="Gosselin K.M."/>
            <person name="English C.J."/>
            <person name="Blair E.M."/>
            <person name="O'Malley M.A."/>
            <person name="Valentine D.L."/>
        </authorList>
    </citation>
    <scope>NUCLEOTIDE SEQUENCE [LARGE SCALE GENOMIC DNA]</scope>
    <source>
        <strain evidence="5 6">NLcol2</strain>
    </source>
</reference>
<dbReference type="InterPro" id="IPR052701">
    <property type="entry name" value="GAG_Ulvan_Degrading_Sulfatases"/>
</dbReference>
<gene>
    <name evidence="5" type="ORF">P9H32_10795</name>
</gene>
<dbReference type="PROSITE" id="PS00523">
    <property type="entry name" value="SULFATASE_1"/>
    <property type="match status" value="1"/>
</dbReference>
<dbReference type="CDD" id="cd16027">
    <property type="entry name" value="SGSH"/>
    <property type="match status" value="1"/>
</dbReference>
<evidence type="ECO:0000256" key="3">
    <source>
        <dbReference type="SAM" id="SignalP"/>
    </source>
</evidence>
<dbReference type="InterPro" id="IPR017850">
    <property type="entry name" value="Alkaline_phosphatase_core_sf"/>
</dbReference>
<accession>A0ABU5MY44</accession>
<dbReference type="SUPFAM" id="SSF53649">
    <property type="entry name" value="Alkaline phosphatase-like"/>
    <property type="match status" value="1"/>
</dbReference>
<dbReference type="Pfam" id="PF00884">
    <property type="entry name" value="Sulfatase"/>
    <property type="match status" value="1"/>
</dbReference>
<evidence type="ECO:0000313" key="5">
    <source>
        <dbReference type="EMBL" id="MDZ8119112.1"/>
    </source>
</evidence>
<dbReference type="Gene3D" id="1.25.10.10">
    <property type="entry name" value="Leucine-rich Repeat Variant"/>
    <property type="match status" value="1"/>
</dbReference>
<proteinExistence type="inferred from homology"/>
<comment type="similarity">
    <text evidence="1">Belongs to the sulfatase family.</text>
</comment>
<evidence type="ECO:0000313" key="6">
    <source>
        <dbReference type="Proteomes" id="UP001290861"/>
    </source>
</evidence>
<dbReference type="Proteomes" id="UP001290861">
    <property type="component" value="Unassembled WGS sequence"/>
</dbReference>
<dbReference type="PANTHER" id="PTHR43751">
    <property type="entry name" value="SULFATASE"/>
    <property type="match status" value="1"/>
</dbReference>
<keyword evidence="3" id="KW-0732">Signal</keyword>
<protein>
    <submittedName>
        <fullName evidence="5">Sulfatase-like hydrolase/transferase</fullName>
    </submittedName>
</protein>
<feature type="domain" description="Sulfatase N-terminal" evidence="4">
    <location>
        <begin position="29"/>
        <end position="300"/>
    </location>
</feature>